<sequence>MVMSMQKQKNLALKAEMVMKERIYHDPHQKYGGDDNHGKFEKVKEVAQGESSLSIINMKKVSNKNPMAESNKSAILNPPKTNNTYAKPDPIKCYRCNEEGHRSNEYPKRKSINIIKKYRDDDGEIYCGPDGEDEEEDCEQDESAYLMRRDLFTEVFLDQNPPKVNTGAVKQDYLEAATDIKKFTHAELKKSTRGFGEEFGRGEGGITAYKGILSNHKVPAVKQSINEANQGEAQFPAEFKCDREAYSHELDTDVVLLCRGNVDRESTCFTST</sequence>
<dbReference type="InterPro" id="IPR001878">
    <property type="entry name" value="Znf_CCHC"/>
</dbReference>
<gene>
    <name evidence="3" type="ORF">GH714_019352</name>
</gene>
<comment type="caution">
    <text evidence="3">The sequence shown here is derived from an EMBL/GenBank/DDBJ whole genome shotgun (WGS) entry which is preliminary data.</text>
</comment>
<dbReference type="Proteomes" id="UP000467840">
    <property type="component" value="Chromosome 18"/>
</dbReference>
<keyword evidence="4" id="KW-1185">Reference proteome</keyword>
<protein>
    <recommendedName>
        <fullName evidence="2">CCHC-type domain-containing protein</fullName>
    </recommendedName>
</protein>
<dbReference type="Pfam" id="PF00098">
    <property type="entry name" value="zf-CCHC"/>
    <property type="match status" value="1"/>
</dbReference>
<dbReference type="Gene3D" id="4.10.60.10">
    <property type="entry name" value="Zinc finger, CCHC-type"/>
    <property type="match status" value="1"/>
</dbReference>
<dbReference type="GO" id="GO:0003676">
    <property type="term" value="F:nucleic acid binding"/>
    <property type="evidence" value="ECO:0007669"/>
    <property type="project" value="InterPro"/>
</dbReference>
<organism evidence="3 4">
    <name type="scientific">Hevea brasiliensis</name>
    <name type="common">Para rubber tree</name>
    <name type="synonym">Siphonia brasiliensis</name>
    <dbReference type="NCBI Taxonomy" id="3981"/>
    <lineage>
        <taxon>Eukaryota</taxon>
        <taxon>Viridiplantae</taxon>
        <taxon>Streptophyta</taxon>
        <taxon>Embryophyta</taxon>
        <taxon>Tracheophyta</taxon>
        <taxon>Spermatophyta</taxon>
        <taxon>Magnoliopsida</taxon>
        <taxon>eudicotyledons</taxon>
        <taxon>Gunneridae</taxon>
        <taxon>Pentapetalae</taxon>
        <taxon>rosids</taxon>
        <taxon>fabids</taxon>
        <taxon>Malpighiales</taxon>
        <taxon>Euphorbiaceae</taxon>
        <taxon>Crotonoideae</taxon>
        <taxon>Micrandreae</taxon>
        <taxon>Hevea</taxon>
    </lineage>
</organism>
<dbReference type="GO" id="GO:0008270">
    <property type="term" value="F:zinc ion binding"/>
    <property type="evidence" value="ECO:0007669"/>
    <property type="project" value="InterPro"/>
</dbReference>
<evidence type="ECO:0000259" key="2">
    <source>
        <dbReference type="Pfam" id="PF00098"/>
    </source>
</evidence>
<dbReference type="Gene3D" id="3.30.200.20">
    <property type="entry name" value="Phosphorylase Kinase, domain 1"/>
    <property type="match status" value="1"/>
</dbReference>
<feature type="region of interest" description="Disordered" evidence="1">
    <location>
        <begin position="63"/>
        <end position="82"/>
    </location>
</feature>
<evidence type="ECO:0000256" key="1">
    <source>
        <dbReference type="SAM" id="MobiDB-lite"/>
    </source>
</evidence>
<evidence type="ECO:0000313" key="4">
    <source>
        <dbReference type="Proteomes" id="UP000467840"/>
    </source>
</evidence>
<accession>A0A6A6L6Z0</accession>
<evidence type="ECO:0000313" key="3">
    <source>
        <dbReference type="EMBL" id="KAF2297202.1"/>
    </source>
</evidence>
<reference evidence="3 4" key="1">
    <citation type="journal article" date="2020" name="Mol. Plant">
        <title>The Chromosome-Based Rubber Tree Genome Provides New Insights into Spurge Genome Evolution and Rubber Biosynthesis.</title>
        <authorList>
            <person name="Liu J."/>
            <person name="Shi C."/>
            <person name="Shi C.C."/>
            <person name="Li W."/>
            <person name="Zhang Q.J."/>
            <person name="Zhang Y."/>
            <person name="Li K."/>
            <person name="Lu H.F."/>
            <person name="Shi C."/>
            <person name="Zhu S.T."/>
            <person name="Xiao Z.Y."/>
            <person name="Nan H."/>
            <person name="Yue Y."/>
            <person name="Zhu X.G."/>
            <person name="Wu Y."/>
            <person name="Hong X.N."/>
            <person name="Fan G.Y."/>
            <person name="Tong Y."/>
            <person name="Zhang D."/>
            <person name="Mao C.L."/>
            <person name="Liu Y.L."/>
            <person name="Hao S.J."/>
            <person name="Liu W.Q."/>
            <person name="Lv M.Q."/>
            <person name="Zhang H.B."/>
            <person name="Liu Y."/>
            <person name="Hu-Tang G.R."/>
            <person name="Wang J.P."/>
            <person name="Wang J.H."/>
            <person name="Sun Y.H."/>
            <person name="Ni S.B."/>
            <person name="Chen W.B."/>
            <person name="Zhang X.C."/>
            <person name="Jiao Y.N."/>
            <person name="Eichler E.E."/>
            <person name="Li G.H."/>
            <person name="Liu X."/>
            <person name="Gao L.Z."/>
        </authorList>
    </citation>
    <scope>NUCLEOTIDE SEQUENCE [LARGE SCALE GENOMIC DNA]</scope>
    <source>
        <strain evidence="4">cv. GT1</strain>
        <tissue evidence="3">Leaf</tissue>
    </source>
</reference>
<name>A0A6A6L6Z0_HEVBR</name>
<dbReference type="AlphaFoldDB" id="A0A6A6L6Z0"/>
<feature type="domain" description="CCHC-type" evidence="2">
    <location>
        <begin position="91"/>
        <end position="105"/>
    </location>
</feature>
<dbReference type="EMBL" id="JAAGAX010000012">
    <property type="protein sequence ID" value="KAF2297202.1"/>
    <property type="molecule type" value="Genomic_DNA"/>
</dbReference>
<proteinExistence type="predicted"/>